<dbReference type="EMBL" id="KY774314">
    <property type="protein sequence ID" value="ART31736.1"/>
    <property type="molecule type" value="Genomic_DNA"/>
</dbReference>
<dbReference type="AlphaFoldDB" id="A0A1Y0B2S2"/>
<evidence type="ECO:0000313" key="1">
    <source>
        <dbReference type="EMBL" id="ART31736.1"/>
    </source>
</evidence>
<geneLocation type="mitochondrion" evidence="1"/>
<reference evidence="1" key="1">
    <citation type="submission" date="2017-03" db="EMBL/GenBank/DDBJ databases">
        <title>The mitochondrial genome of the carnivorous plant Utricularia reniformis (Lentibulariaceae): structure, comparative analysis and evolutionary landmarks.</title>
        <authorList>
            <person name="Silva S.R."/>
            <person name="Alvarenga D.O."/>
            <person name="Michael T.P."/>
            <person name="Miranda V.F.O."/>
            <person name="Varani A.M."/>
        </authorList>
    </citation>
    <scope>NUCLEOTIDE SEQUENCE</scope>
</reference>
<keyword evidence="1" id="KW-0496">Mitochondrion</keyword>
<accession>A0A1Y0B2S2</accession>
<organism evidence="1">
    <name type="scientific">Utricularia reniformis</name>
    <dbReference type="NCBI Taxonomy" id="192314"/>
    <lineage>
        <taxon>Eukaryota</taxon>
        <taxon>Viridiplantae</taxon>
        <taxon>Streptophyta</taxon>
        <taxon>Embryophyta</taxon>
        <taxon>Tracheophyta</taxon>
        <taxon>Spermatophyta</taxon>
        <taxon>Magnoliopsida</taxon>
        <taxon>eudicotyledons</taxon>
        <taxon>Gunneridae</taxon>
        <taxon>Pentapetalae</taxon>
        <taxon>asterids</taxon>
        <taxon>lamiids</taxon>
        <taxon>Lamiales</taxon>
        <taxon>Lentibulariaceae</taxon>
        <taxon>Utricularia</taxon>
    </lineage>
</organism>
<sequence length="56" mass="6568">MNKPEADWTILSSYKVLKVELLRPWTVLLWCKFLLHGEGALDTTETYMRHTYAIPS</sequence>
<name>A0A1Y0B2S2_9LAMI</name>
<protein>
    <submittedName>
        <fullName evidence="1">Uncharacterized protein</fullName>
    </submittedName>
</protein>
<gene>
    <name evidence="1" type="ORF">AEK19_MT1549</name>
</gene>
<proteinExistence type="predicted"/>